<dbReference type="PANTHER" id="PTHR11092">
    <property type="entry name" value="SUGAR NUCLEOTIDE EPIMERASE RELATED"/>
    <property type="match status" value="1"/>
</dbReference>
<dbReference type="AlphaFoldDB" id="A0A815D8I8"/>
<evidence type="ECO:0000313" key="2">
    <source>
        <dbReference type="EMBL" id="CAF1293671.1"/>
    </source>
</evidence>
<reference evidence="2" key="1">
    <citation type="submission" date="2021-02" db="EMBL/GenBank/DDBJ databases">
        <authorList>
            <person name="Nowell W R."/>
        </authorList>
    </citation>
    <scope>NUCLEOTIDE SEQUENCE</scope>
</reference>
<dbReference type="OrthoDB" id="276721at2759"/>
<proteinExistence type="predicted"/>
<name>A0A815D8I8_9BILA</name>
<comment type="caution">
    <text evidence="2">The sequence shown here is derived from an EMBL/GenBank/DDBJ whole genome shotgun (WGS) entry which is preliminary data.</text>
</comment>
<dbReference type="InterPro" id="IPR001509">
    <property type="entry name" value="Epimerase_deHydtase"/>
</dbReference>
<dbReference type="Gene3D" id="3.40.50.720">
    <property type="entry name" value="NAD(P)-binding Rossmann-like Domain"/>
    <property type="match status" value="1"/>
</dbReference>
<gene>
    <name evidence="2" type="ORF">VCS650_LOCUS30650</name>
</gene>
<dbReference type="PANTHER" id="PTHR11092:SF0">
    <property type="entry name" value="EPIMERASE FAMILY PROTEIN SDR39U1"/>
    <property type="match status" value="1"/>
</dbReference>
<dbReference type="SUPFAM" id="SSF51735">
    <property type="entry name" value="NAD(P)-binding Rossmann-fold domains"/>
    <property type="match status" value="1"/>
</dbReference>
<dbReference type="Proteomes" id="UP000663891">
    <property type="component" value="Unassembled WGS sequence"/>
</dbReference>
<feature type="domain" description="NAD-dependent epimerase/dehydratase" evidence="1">
    <location>
        <begin position="3"/>
        <end position="124"/>
    </location>
</feature>
<evidence type="ECO:0000313" key="3">
    <source>
        <dbReference type="Proteomes" id="UP000663891"/>
    </source>
</evidence>
<sequence>MSVIIGGGKGFVGQRLVKLLREKGFQNVWTVSRKSDGKGDTITWDDIRNGNIANIVKPIKAIVNLAGAPLLSFQRWTDAYKNEVVQSRVGTTKAFVDFIRDLKDDKPDVFISMSGVSYYQPDPVNAREIQLIRSSINQITLRFFSLFYYQNTT</sequence>
<organism evidence="2 3">
    <name type="scientific">Adineta steineri</name>
    <dbReference type="NCBI Taxonomy" id="433720"/>
    <lineage>
        <taxon>Eukaryota</taxon>
        <taxon>Metazoa</taxon>
        <taxon>Spiralia</taxon>
        <taxon>Gnathifera</taxon>
        <taxon>Rotifera</taxon>
        <taxon>Eurotatoria</taxon>
        <taxon>Bdelloidea</taxon>
        <taxon>Adinetida</taxon>
        <taxon>Adinetidae</taxon>
        <taxon>Adineta</taxon>
    </lineage>
</organism>
<dbReference type="InterPro" id="IPR036291">
    <property type="entry name" value="NAD(P)-bd_dom_sf"/>
</dbReference>
<protein>
    <recommendedName>
        <fullName evidence="1">NAD-dependent epimerase/dehydratase domain-containing protein</fullName>
    </recommendedName>
</protein>
<dbReference type="EMBL" id="CAJNON010000503">
    <property type="protein sequence ID" value="CAF1293671.1"/>
    <property type="molecule type" value="Genomic_DNA"/>
</dbReference>
<dbReference type="Pfam" id="PF01370">
    <property type="entry name" value="Epimerase"/>
    <property type="match status" value="1"/>
</dbReference>
<evidence type="ECO:0000259" key="1">
    <source>
        <dbReference type="Pfam" id="PF01370"/>
    </source>
</evidence>
<accession>A0A815D8I8</accession>